<keyword evidence="5" id="KW-0010">Activator</keyword>
<evidence type="ECO:0000259" key="8">
    <source>
        <dbReference type="PROSITE" id="PS50045"/>
    </source>
</evidence>
<dbReference type="CDD" id="cd00009">
    <property type="entry name" value="AAA"/>
    <property type="match status" value="1"/>
</dbReference>
<dbReference type="SMART" id="SM00382">
    <property type="entry name" value="AAA"/>
    <property type="match status" value="1"/>
</dbReference>
<dbReference type="PROSITE" id="PS00675">
    <property type="entry name" value="SIGMA54_INTERACT_1"/>
    <property type="match status" value="1"/>
</dbReference>
<dbReference type="FunFam" id="1.10.8.60:FF:000014">
    <property type="entry name" value="DNA-binding transcriptional regulator NtrC"/>
    <property type="match status" value="1"/>
</dbReference>
<evidence type="ECO:0000256" key="4">
    <source>
        <dbReference type="ARBA" id="ARBA00023125"/>
    </source>
</evidence>
<evidence type="ECO:0000256" key="7">
    <source>
        <dbReference type="SAM" id="Coils"/>
    </source>
</evidence>
<dbReference type="Gene3D" id="3.30.450.40">
    <property type="match status" value="1"/>
</dbReference>
<dbReference type="Pfam" id="PF00158">
    <property type="entry name" value="Sigma54_activat"/>
    <property type="match status" value="1"/>
</dbReference>
<organism evidence="9 10">
    <name type="scientific">Plesiocystis pacifica SIR-1</name>
    <dbReference type="NCBI Taxonomy" id="391625"/>
    <lineage>
        <taxon>Bacteria</taxon>
        <taxon>Pseudomonadati</taxon>
        <taxon>Myxococcota</taxon>
        <taxon>Polyangia</taxon>
        <taxon>Nannocystales</taxon>
        <taxon>Nannocystaceae</taxon>
        <taxon>Plesiocystis</taxon>
    </lineage>
</organism>
<dbReference type="PANTHER" id="PTHR32071:SF117">
    <property type="entry name" value="PTS-DEPENDENT DIHYDROXYACETONE KINASE OPERON REGULATORY PROTEIN-RELATED"/>
    <property type="match status" value="1"/>
</dbReference>
<dbReference type="Proteomes" id="UP000005801">
    <property type="component" value="Unassembled WGS sequence"/>
</dbReference>
<evidence type="ECO:0000256" key="6">
    <source>
        <dbReference type="ARBA" id="ARBA00023163"/>
    </source>
</evidence>
<dbReference type="STRING" id="391625.PPSIR1_33691"/>
<name>A6GBK5_9BACT</name>
<keyword evidence="10" id="KW-1185">Reference proteome</keyword>
<dbReference type="Gene3D" id="3.40.50.300">
    <property type="entry name" value="P-loop containing nucleotide triphosphate hydrolases"/>
    <property type="match status" value="1"/>
</dbReference>
<feature type="coiled-coil region" evidence="7">
    <location>
        <begin position="183"/>
        <end position="210"/>
    </location>
</feature>
<dbReference type="InterPro" id="IPR058031">
    <property type="entry name" value="AAA_lid_NorR"/>
</dbReference>
<comment type="caution">
    <text evidence="9">The sequence shown here is derived from an EMBL/GenBank/DDBJ whole genome shotgun (WGS) entry which is preliminary data.</text>
</comment>
<dbReference type="PROSITE" id="PS50045">
    <property type="entry name" value="SIGMA54_INTERACT_4"/>
    <property type="match status" value="1"/>
</dbReference>
<keyword evidence="1" id="KW-0547">Nucleotide-binding</keyword>
<dbReference type="GO" id="GO:0006355">
    <property type="term" value="P:regulation of DNA-templated transcription"/>
    <property type="evidence" value="ECO:0007669"/>
    <property type="project" value="InterPro"/>
</dbReference>
<feature type="domain" description="Sigma-54 factor interaction" evidence="8">
    <location>
        <begin position="213"/>
        <end position="442"/>
    </location>
</feature>
<dbReference type="Pfam" id="PF25601">
    <property type="entry name" value="AAA_lid_14"/>
    <property type="match status" value="1"/>
</dbReference>
<dbReference type="PANTHER" id="PTHR32071">
    <property type="entry name" value="TRANSCRIPTIONAL REGULATORY PROTEIN"/>
    <property type="match status" value="1"/>
</dbReference>
<dbReference type="GO" id="GO:0005524">
    <property type="term" value="F:ATP binding"/>
    <property type="evidence" value="ECO:0007669"/>
    <property type="project" value="UniProtKB-KW"/>
</dbReference>
<dbReference type="SUPFAM" id="SSF52540">
    <property type="entry name" value="P-loop containing nucleoside triphosphate hydrolases"/>
    <property type="match status" value="1"/>
</dbReference>
<accession>A6GBK5</accession>
<evidence type="ECO:0000313" key="10">
    <source>
        <dbReference type="Proteomes" id="UP000005801"/>
    </source>
</evidence>
<dbReference type="InterPro" id="IPR003018">
    <property type="entry name" value="GAF"/>
</dbReference>
<dbReference type="InterPro" id="IPR002078">
    <property type="entry name" value="Sigma_54_int"/>
</dbReference>
<dbReference type="FunFam" id="3.40.50.300:FF:000006">
    <property type="entry name" value="DNA-binding transcriptional regulator NtrC"/>
    <property type="match status" value="1"/>
</dbReference>
<dbReference type="InterPro" id="IPR003593">
    <property type="entry name" value="AAA+_ATPase"/>
</dbReference>
<sequence length="530" mass="59144">MDFRALQQISLDVAQVRPPAEVLQSIVSQLSKQPGVALARIWLRGPGDICSDCRLRHECRDRETCMHLVASAGCSRVDPDADWSTLTGRFRRFPLGVRKIGRIGQTGAPELLAIEGQRDWLVDRDWAAREGLRSFAGQPLIFRDEQLGLLGVFSRTPIDEEGFGWLRTFADHAAVALANARTLAELDELRQRLELERDYLREHLAQTQSRSGIVGDSPAIRQVLRQLELVAATDASVLIAGESGTGKELVACAIHQRSPRSERALVRVNCASIPHQLFESEFFGHAKGAFTGAARERAGRFRVADGGTLFLDEIGEIPLALQGKLLRVLQAGEYSRVGEDHVREVDVRVIAATNRDLLAEVRAGRFREDLYYRLSVFPIRVPPLRERKRDIPALAAHFIEQGQRRMRSAAPRLRQRDLQQLQAYDWPGNVRELQNVIERAMILASGDRLHFELGAPAEPSPVLERAPAQGDSKEILSDAQMQARVRENILAALRQCRWKVSGPGGAAELLELNPNTLASRMRALGIQRPR</sequence>
<dbReference type="GO" id="GO:0003677">
    <property type="term" value="F:DNA binding"/>
    <property type="evidence" value="ECO:0007669"/>
    <property type="project" value="UniProtKB-KW"/>
</dbReference>
<proteinExistence type="predicted"/>
<protein>
    <submittedName>
        <fullName evidence="9">Hydrogenase-4 transcriptional activator</fullName>
    </submittedName>
</protein>
<evidence type="ECO:0000256" key="5">
    <source>
        <dbReference type="ARBA" id="ARBA00023159"/>
    </source>
</evidence>
<dbReference type="AlphaFoldDB" id="A6GBK5"/>
<dbReference type="InterPro" id="IPR025944">
    <property type="entry name" value="Sigma_54_int_dom_CS"/>
</dbReference>
<keyword evidence="7" id="KW-0175">Coiled coil</keyword>
<dbReference type="InterPro" id="IPR025662">
    <property type="entry name" value="Sigma_54_int_dom_ATP-bd_1"/>
</dbReference>
<dbReference type="InterPro" id="IPR025943">
    <property type="entry name" value="Sigma_54_int_dom_ATP-bd_2"/>
</dbReference>
<dbReference type="InterPro" id="IPR027417">
    <property type="entry name" value="P-loop_NTPase"/>
</dbReference>
<reference evidence="9 10" key="1">
    <citation type="submission" date="2007-06" db="EMBL/GenBank/DDBJ databases">
        <authorList>
            <person name="Shimkets L."/>
            <person name="Ferriera S."/>
            <person name="Johnson J."/>
            <person name="Kravitz S."/>
            <person name="Beeson K."/>
            <person name="Sutton G."/>
            <person name="Rogers Y.-H."/>
            <person name="Friedman R."/>
            <person name="Frazier M."/>
            <person name="Venter J.C."/>
        </authorList>
    </citation>
    <scope>NUCLEOTIDE SEQUENCE [LARGE SCALE GENOMIC DNA]</scope>
    <source>
        <strain evidence="9 10">SIR-1</strain>
    </source>
</reference>
<keyword evidence="4" id="KW-0238">DNA-binding</keyword>
<keyword evidence="2" id="KW-0067">ATP-binding</keyword>
<evidence type="ECO:0000256" key="3">
    <source>
        <dbReference type="ARBA" id="ARBA00023015"/>
    </source>
</evidence>
<dbReference type="OrthoDB" id="236556at2"/>
<dbReference type="Gene3D" id="1.10.10.60">
    <property type="entry name" value="Homeodomain-like"/>
    <property type="match status" value="1"/>
</dbReference>
<dbReference type="SUPFAM" id="SSF55781">
    <property type="entry name" value="GAF domain-like"/>
    <property type="match status" value="1"/>
</dbReference>
<evidence type="ECO:0000313" key="9">
    <source>
        <dbReference type="EMBL" id="EDM76711.1"/>
    </source>
</evidence>
<keyword evidence="3" id="KW-0805">Transcription regulation</keyword>
<dbReference type="RefSeq" id="WP_006974096.1">
    <property type="nucleotide sequence ID" value="NZ_ABCS01000059.1"/>
</dbReference>
<dbReference type="InterPro" id="IPR029016">
    <property type="entry name" value="GAF-like_dom_sf"/>
</dbReference>
<dbReference type="EMBL" id="ABCS01000059">
    <property type="protein sequence ID" value="EDM76711.1"/>
    <property type="molecule type" value="Genomic_DNA"/>
</dbReference>
<dbReference type="Gene3D" id="1.10.8.60">
    <property type="match status" value="1"/>
</dbReference>
<evidence type="ECO:0000256" key="1">
    <source>
        <dbReference type="ARBA" id="ARBA00022741"/>
    </source>
</evidence>
<keyword evidence="6" id="KW-0804">Transcription</keyword>
<dbReference type="PROSITE" id="PS00688">
    <property type="entry name" value="SIGMA54_INTERACT_3"/>
    <property type="match status" value="1"/>
</dbReference>
<gene>
    <name evidence="9" type="ORF">PPSIR1_33691</name>
</gene>
<dbReference type="eggNOG" id="COG3604">
    <property type="taxonomic scope" value="Bacteria"/>
</dbReference>
<dbReference type="PROSITE" id="PS00676">
    <property type="entry name" value="SIGMA54_INTERACT_2"/>
    <property type="match status" value="1"/>
</dbReference>
<dbReference type="SMART" id="SM00065">
    <property type="entry name" value="GAF"/>
    <property type="match status" value="1"/>
</dbReference>
<evidence type="ECO:0000256" key="2">
    <source>
        <dbReference type="ARBA" id="ARBA00022840"/>
    </source>
</evidence>
<dbReference type="Pfam" id="PF01590">
    <property type="entry name" value="GAF"/>
    <property type="match status" value="1"/>
</dbReference>